<reference evidence="2 3" key="2">
    <citation type="submission" date="2018-11" db="EMBL/GenBank/DDBJ databases">
        <authorList>
            <consortium name="Pathogen Informatics"/>
        </authorList>
    </citation>
    <scope>NUCLEOTIDE SEQUENCE [LARGE SCALE GENOMIC DNA]</scope>
    <source>
        <strain evidence="2 3">MHpl1</strain>
    </source>
</reference>
<evidence type="ECO:0000256" key="1">
    <source>
        <dbReference type="SAM" id="Phobius"/>
    </source>
</evidence>
<dbReference type="AlphaFoldDB" id="A0A0N4WZS7"/>
<dbReference type="Proteomes" id="UP000268014">
    <property type="component" value="Unassembled WGS sequence"/>
</dbReference>
<sequence>MPYVTIGIRAAFVTAPISWFIITMLFPFISLLHCFLSPLEWYICCECDVSLLESEMMGEEKGDRGMIRLLRLLILVAYSNSLRYYPSTKTGNIVNIDVFGESRCIHTTM</sequence>
<keyword evidence="3" id="KW-1185">Reference proteome</keyword>
<reference evidence="4" key="1">
    <citation type="submission" date="2017-02" db="UniProtKB">
        <authorList>
            <consortium name="WormBaseParasite"/>
        </authorList>
    </citation>
    <scope>IDENTIFICATION</scope>
</reference>
<keyword evidence="1" id="KW-0812">Transmembrane</keyword>
<keyword evidence="1" id="KW-0472">Membrane</keyword>
<evidence type="ECO:0000313" key="2">
    <source>
        <dbReference type="EMBL" id="VDO65240.1"/>
    </source>
</evidence>
<name>A0A0N4WZS7_HAEPC</name>
<organism evidence="4">
    <name type="scientific">Haemonchus placei</name>
    <name type="common">Barber's pole worm</name>
    <dbReference type="NCBI Taxonomy" id="6290"/>
    <lineage>
        <taxon>Eukaryota</taxon>
        <taxon>Metazoa</taxon>
        <taxon>Ecdysozoa</taxon>
        <taxon>Nematoda</taxon>
        <taxon>Chromadorea</taxon>
        <taxon>Rhabditida</taxon>
        <taxon>Rhabditina</taxon>
        <taxon>Rhabditomorpha</taxon>
        <taxon>Strongyloidea</taxon>
        <taxon>Trichostrongylidae</taxon>
        <taxon>Haemonchus</taxon>
    </lineage>
</organism>
<evidence type="ECO:0000313" key="3">
    <source>
        <dbReference type="Proteomes" id="UP000268014"/>
    </source>
</evidence>
<protein>
    <submittedName>
        <fullName evidence="4">Secreted protein</fullName>
    </submittedName>
</protein>
<dbReference type="WBParaSite" id="HPLM_0001746801-mRNA-1">
    <property type="protein sequence ID" value="HPLM_0001746801-mRNA-1"/>
    <property type="gene ID" value="HPLM_0001746801"/>
</dbReference>
<feature type="transmembrane region" description="Helical" evidence="1">
    <location>
        <begin position="6"/>
        <end position="29"/>
    </location>
</feature>
<gene>
    <name evidence="2" type="ORF">HPLM_LOCUS17460</name>
</gene>
<accession>A0A0N4WZS7</accession>
<proteinExistence type="predicted"/>
<evidence type="ECO:0000313" key="4">
    <source>
        <dbReference type="WBParaSite" id="HPLM_0001746801-mRNA-1"/>
    </source>
</evidence>
<dbReference type="EMBL" id="UZAF01019979">
    <property type="protein sequence ID" value="VDO65240.1"/>
    <property type="molecule type" value="Genomic_DNA"/>
</dbReference>
<keyword evidence="1" id="KW-1133">Transmembrane helix</keyword>